<evidence type="ECO:0000256" key="4">
    <source>
        <dbReference type="ARBA" id="ARBA00022670"/>
    </source>
</evidence>
<feature type="non-terminal residue" evidence="10">
    <location>
        <position position="870"/>
    </location>
</feature>
<dbReference type="PANTHER" id="PTHR24006:SF888">
    <property type="entry name" value="UBIQUITIN CARBOXYL-TERMINAL HYDROLASE 30"/>
    <property type="match status" value="1"/>
</dbReference>
<dbReference type="InterPro" id="IPR028889">
    <property type="entry name" value="USP"/>
</dbReference>
<reference evidence="10" key="1">
    <citation type="journal article" date="2020" name="Fungal Divers.">
        <title>Resolving the Mortierellaceae phylogeny through synthesis of multi-gene phylogenetics and phylogenomics.</title>
        <authorList>
            <person name="Vandepol N."/>
            <person name="Liber J."/>
            <person name="Desiro A."/>
            <person name="Na H."/>
            <person name="Kennedy M."/>
            <person name="Barry K."/>
            <person name="Grigoriev I.V."/>
            <person name="Miller A.N."/>
            <person name="O'Donnell K."/>
            <person name="Stajich J.E."/>
            <person name="Bonito G."/>
        </authorList>
    </citation>
    <scope>NUCLEOTIDE SEQUENCE</scope>
    <source>
        <strain evidence="10">KOD1015</strain>
    </source>
</reference>
<dbReference type="Proteomes" id="UP000780801">
    <property type="component" value="Unassembled WGS sequence"/>
</dbReference>
<feature type="domain" description="USP" evidence="9">
    <location>
        <begin position="1"/>
        <end position="607"/>
    </location>
</feature>
<feature type="region of interest" description="Disordered" evidence="8">
    <location>
        <begin position="225"/>
        <end position="256"/>
    </location>
</feature>
<feature type="non-terminal residue" evidence="10">
    <location>
        <position position="1"/>
    </location>
</feature>
<keyword evidence="7" id="KW-0788">Thiol protease</keyword>
<feature type="compositionally biased region" description="Polar residues" evidence="8">
    <location>
        <begin position="328"/>
        <end position="342"/>
    </location>
</feature>
<feature type="region of interest" description="Disordered" evidence="8">
    <location>
        <begin position="270"/>
        <end position="342"/>
    </location>
</feature>
<evidence type="ECO:0000256" key="3">
    <source>
        <dbReference type="ARBA" id="ARBA00012759"/>
    </source>
</evidence>
<evidence type="ECO:0000256" key="5">
    <source>
        <dbReference type="ARBA" id="ARBA00022786"/>
    </source>
</evidence>
<keyword evidence="11" id="KW-1185">Reference proteome</keyword>
<evidence type="ECO:0000256" key="1">
    <source>
        <dbReference type="ARBA" id="ARBA00000707"/>
    </source>
</evidence>
<dbReference type="PANTHER" id="PTHR24006">
    <property type="entry name" value="UBIQUITIN CARBOXYL-TERMINAL HYDROLASE"/>
    <property type="match status" value="1"/>
</dbReference>
<feature type="region of interest" description="Disordered" evidence="8">
    <location>
        <begin position="702"/>
        <end position="870"/>
    </location>
</feature>
<feature type="compositionally biased region" description="Polar residues" evidence="8">
    <location>
        <begin position="812"/>
        <end position="824"/>
    </location>
</feature>
<feature type="compositionally biased region" description="Acidic residues" evidence="8">
    <location>
        <begin position="287"/>
        <end position="327"/>
    </location>
</feature>
<dbReference type="SUPFAM" id="SSF54001">
    <property type="entry name" value="Cysteine proteinases"/>
    <property type="match status" value="1"/>
</dbReference>
<evidence type="ECO:0000256" key="8">
    <source>
        <dbReference type="SAM" id="MobiDB-lite"/>
    </source>
</evidence>
<organism evidence="10 11">
    <name type="scientific">Lunasporangiospora selenospora</name>
    <dbReference type="NCBI Taxonomy" id="979761"/>
    <lineage>
        <taxon>Eukaryota</taxon>
        <taxon>Fungi</taxon>
        <taxon>Fungi incertae sedis</taxon>
        <taxon>Mucoromycota</taxon>
        <taxon>Mortierellomycotina</taxon>
        <taxon>Mortierellomycetes</taxon>
        <taxon>Mortierellales</taxon>
        <taxon>Mortierellaceae</taxon>
        <taxon>Lunasporangiospora</taxon>
    </lineage>
</organism>
<evidence type="ECO:0000256" key="2">
    <source>
        <dbReference type="ARBA" id="ARBA00009085"/>
    </source>
</evidence>
<dbReference type="Gene3D" id="3.90.70.10">
    <property type="entry name" value="Cysteine proteinases"/>
    <property type="match status" value="2"/>
</dbReference>
<sequence length="870" mass="96540">ALSALSSLPLYLESLLARSQDMRLSDEDVQVSEALLDTIEELSRARDPTSSGYHTNIMDRRQQDAQELFQMISSALTSEEASIQKLGATKPLLNLDFMKRLVSSLRPTTSNTTSSTVSRGQNNDGRISTSRGSTEMPKNLPTNPMVGLLASRLSCLKCGYTEAVRHFTFDNLSLPLPSAAICTIEDTLRQYIDLETLHDAACRKCSLIATLERVSDEIKRLDTPHWVHSTPTTTTNQNRTGAGMTTALSSSRDPDSSMLLIRRRNRNQLSSHVGQGRFSEDNHYSTSDEEGFGEDNEDYIEDNEEEEDDEDDDYEDVEDVEEDEDDNGSSMTRVTTASLKRPLSTQDRAARIVQLEQHRTALERAIQYDVQGQIPELTLTKVFSRHSTKQVMIAKPPTVLCLHFIRSQYSMYGTVSKNECRVAFPEILDLAEFCTNGVLSTIPNRPMSIWGEEPVRVEKKETFVDSRPSPVQLSKRQQKAQQRRLQQQPSPIQQSQPKEEEGQEAGTRPRPQRVLYRLQSIVVHHGSHSSGHFVAYRRKPKELVSKIQIGGGLGGLVYGGDRWTEQEAGFLLSDPTGWYRVSDETVDPSTIDHVLRSNPYMCVYERIEIPTESNPPLPSKRVTCGSNLSLQAVEIGFRKLIERTRKKTESVASSSLDDDDEEENEMSLARTASTSGGVVDLTTITEQEYADLFKEQRPRAIFSPAGGSSRMDLESTTDPAQHHPHQHSEALDENMSDMEGPVTRDGLRDSWRSFVSSPNSTMPSSPNTGLSDSSASSSSFASPLLRHRSEIDRVDGSEMGPSSRQYDPEGQPGQNGSVNEARQQNKGKGKSKGKGKGKGKKRKDAATTLEKSLYPTVAKSEASSSSSSSG</sequence>
<evidence type="ECO:0000256" key="6">
    <source>
        <dbReference type="ARBA" id="ARBA00022801"/>
    </source>
</evidence>
<comment type="catalytic activity">
    <reaction evidence="1">
        <text>Thiol-dependent hydrolysis of ester, thioester, amide, peptide and isopeptide bonds formed by the C-terminal Gly of ubiquitin (a 76-residue protein attached to proteins as an intracellular targeting signal).</text>
        <dbReference type="EC" id="3.4.19.12"/>
    </reaction>
</comment>
<dbReference type="GO" id="GO:0004843">
    <property type="term" value="F:cysteine-type deubiquitinase activity"/>
    <property type="evidence" value="ECO:0007669"/>
    <property type="project" value="UniProtKB-EC"/>
</dbReference>
<feature type="compositionally biased region" description="Basic and acidic residues" evidence="8">
    <location>
        <begin position="787"/>
        <end position="796"/>
    </location>
</feature>
<dbReference type="PROSITE" id="PS00973">
    <property type="entry name" value="USP_2"/>
    <property type="match status" value="1"/>
</dbReference>
<proteinExistence type="inferred from homology"/>
<dbReference type="InterPro" id="IPR038765">
    <property type="entry name" value="Papain-like_cys_pep_sf"/>
</dbReference>
<evidence type="ECO:0000256" key="7">
    <source>
        <dbReference type="ARBA" id="ARBA00022807"/>
    </source>
</evidence>
<dbReference type="PROSITE" id="PS50235">
    <property type="entry name" value="USP_3"/>
    <property type="match status" value="1"/>
</dbReference>
<feature type="compositionally biased region" description="Acidic residues" evidence="8">
    <location>
        <begin position="656"/>
        <end position="665"/>
    </location>
</feature>
<dbReference type="AlphaFoldDB" id="A0A9P6KAU4"/>
<feature type="region of interest" description="Disordered" evidence="8">
    <location>
        <begin position="106"/>
        <end position="141"/>
    </location>
</feature>
<keyword evidence="4" id="KW-0645">Protease</keyword>
<keyword evidence="6" id="KW-0378">Hydrolase</keyword>
<accession>A0A9P6KAU4</accession>
<feature type="compositionally biased region" description="Polar residues" evidence="8">
    <location>
        <begin position="119"/>
        <end position="133"/>
    </location>
</feature>
<evidence type="ECO:0000259" key="9">
    <source>
        <dbReference type="PROSITE" id="PS50235"/>
    </source>
</evidence>
<dbReference type="GO" id="GO:0005829">
    <property type="term" value="C:cytosol"/>
    <property type="evidence" value="ECO:0007669"/>
    <property type="project" value="TreeGrafter"/>
</dbReference>
<feature type="compositionally biased region" description="Low complexity" evidence="8">
    <location>
        <begin position="483"/>
        <end position="496"/>
    </location>
</feature>
<dbReference type="GO" id="GO:0016579">
    <property type="term" value="P:protein deubiquitination"/>
    <property type="evidence" value="ECO:0007669"/>
    <property type="project" value="InterPro"/>
</dbReference>
<dbReference type="InterPro" id="IPR001394">
    <property type="entry name" value="Peptidase_C19_UCH"/>
</dbReference>
<comment type="similarity">
    <text evidence="2">Belongs to the peptidase C19 family.</text>
</comment>
<protein>
    <recommendedName>
        <fullName evidence="3">ubiquitinyl hydrolase 1</fullName>
        <ecNumber evidence="3">3.4.19.12</ecNumber>
    </recommendedName>
</protein>
<evidence type="ECO:0000313" key="11">
    <source>
        <dbReference type="Proteomes" id="UP000780801"/>
    </source>
</evidence>
<dbReference type="InterPro" id="IPR050164">
    <property type="entry name" value="Peptidase_C19"/>
</dbReference>
<feature type="compositionally biased region" description="Low complexity" evidence="8">
    <location>
        <begin position="756"/>
        <end position="782"/>
    </location>
</feature>
<comment type="caution">
    <text evidence="10">The sequence shown here is derived from an EMBL/GenBank/DDBJ whole genome shotgun (WGS) entry which is preliminary data.</text>
</comment>
<dbReference type="Pfam" id="PF00443">
    <property type="entry name" value="UCH"/>
    <property type="match status" value="1"/>
</dbReference>
<dbReference type="EMBL" id="JAABOA010004115">
    <property type="protein sequence ID" value="KAF9578005.1"/>
    <property type="molecule type" value="Genomic_DNA"/>
</dbReference>
<dbReference type="InterPro" id="IPR018200">
    <property type="entry name" value="USP_CS"/>
</dbReference>
<name>A0A9P6KAU4_9FUNG</name>
<evidence type="ECO:0000313" key="10">
    <source>
        <dbReference type="EMBL" id="KAF9578005.1"/>
    </source>
</evidence>
<keyword evidence="5" id="KW-0833">Ubl conjugation pathway</keyword>
<dbReference type="GO" id="GO:0006508">
    <property type="term" value="P:proteolysis"/>
    <property type="evidence" value="ECO:0007669"/>
    <property type="project" value="UniProtKB-KW"/>
</dbReference>
<dbReference type="GO" id="GO:0005634">
    <property type="term" value="C:nucleus"/>
    <property type="evidence" value="ECO:0007669"/>
    <property type="project" value="TreeGrafter"/>
</dbReference>
<feature type="region of interest" description="Disordered" evidence="8">
    <location>
        <begin position="460"/>
        <end position="510"/>
    </location>
</feature>
<feature type="region of interest" description="Disordered" evidence="8">
    <location>
        <begin position="648"/>
        <end position="674"/>
    </location>
</feature>
<dbReference type="EC" id="3.4.19.12" evidence="3"/>
<feature type="compositionally biased region" description="Low complexity" evidence="8">
    <location>
        <begin position="106"/>
        <end position="118"/>
    </location>
</feature>
<feature type="compositionally biased region" description="Basic residues" evidence="8">
    <location>
        <begin position="825"/>
        <end position="843"/>
    </location>
</feature>
<gene>
    <name evidence="10" type="ORF">BGW38_006447</name>
</gene>
<dbReference type="OrthoDB" id="2020758at2759"/>